<feature type="binding site" evidence="7 9">
    <location>
        <position position="80"/>
    </location>
    <ligand>
        <name>substrate</name>
    </ligand>
</feature>
<feature type="binding site" evidence="7 9">
    <location>
        <position position="111"/>
    </location>
    <ligand>
        <name>substrate</name>
    </ligand>
</feature>
<evidence type="ECO:0000256" key="2">
    <source>
        <dbReference type="ARBA" id="ARBA00004902"/>
    </source>
</evidence>
<evidence type="ECO:0000256" key="4">
    <source>
        <dbReference type="ARBA" id="ARBA00011193"/>
    </source>
</evidence>
<dbReference type="CDD" id="cd00466">
    <property type="entry name" value="DHQase_II"/>
    <property type="match status" value="1"/>
</dbReference>
<dbReference type="InterPro" id="IPR036441">
    <property type="entry name" value="DHquinase_II_sf"/>
</dbReference>
<evidence type="ECO:0000313" key="11">
    <source>
        <dbReference type="EMBL" id="APW40071.1"/>
    </source>
</evidence>
<feature type="active site" description="Proton acceptor" evidence="7 8">
    <location>
        <position position="22"/>
    </location>
</feature>
<reference evidence="11 12" key="1">
    <citation type="submission" date="2017-01" db="EMBL/GenBank/DDBJ databases">
        <authorList>
            <person name="Mah S.A."/>
            <person name="Swanson W.J."/>
            <person name="Moy G.W."/>
            <person name="Vacquier V.D."/>
        </authorList>
    </citation>
    <scope>NUCLEOTIDE SEQUENCE [LARGE SCALE GENOMIC DNA]</scope>
    <source>
        <strain evidence="11 12">DCY110</strain>
    </source>
</reference>
<comment type="similarity">
    <text evidence="3 7">Belongs to the type-II 3-dehydroquinase family.</text>
</comment>
<dbReference type="OrthoDB" id="9790793at2"/>
<protein>
    <recommendedName>
        <fullName evidence="5 7">3-dehydroquinate dehydratase</fullName>
        <shortName evidence="7">3-dehydroquinase</shortName>
        <ecNumber evidence="5 7">4.2.1.10</ecNumber>
    </recommendedName>
    <alternativeName>
        <fullName evidence="7">Type II DHQase</fullName>
    </alternativeName>
</protein>
<feature type="site" description="Transition state stabilizer" evidence="7 10">
    <location>
        <position position="17"/>
    </location>
</feature>
<gene>
    <name evidence="7" type="primary">aroQ</name>
    <name evidence="11" type="ORF">RD110_25070</name>
</gene>
<dbReference type="EC" id="4.2.1.10" evidence="5 7"/>
<sequence>MKILTLHGINLNMFGKRDPKQYGTITLAEIDAQLKALGKELGAEVDAFQTNIEGEMASRIHQAHSDGTAAVIINAGAWTHYSYGIRDALAILSIPIIEVHMSNIHAREEFRHKSVIAELAKGQIAGFGVDSYLLGLRAAVSAVQAAKA</sequence>
<keyword evidence="12" id="KW-1185">Reference proteome</keyword>
<evidence type="ECO:0000256" key="7">
    <source>
        <dbReference type="HAMAP-Rule" id="MF_00169"/>
    </source>
</evidence>
<dbReference type="EMBL" id="CP019236">
    <property type="protein sequence ID" value="APW40071.1"/>
    <property type="molecule type" value="Genomic_DNA"/>
</dbReference>
<keyword evidence="7" id="KW-0057">Aromatic amino acid biosynthesis</keyword>
<dbReference type="PANTHER" id="PTHR21272">
    <property type="entry name" value="CATABOLIC 3-DEHYDROQUINASE"/>
    <property type="match status" value="1"/>
</dbReference>
<feature type="binding site" evidence="7 9">
    <location>
        <position position="87"/>
    </location>
    <ligand>
        <name>substrate</name>
    </ligand>
</feature>
<dbReference type="GO" id="GO:0019631">
    <property type="term" value="P:quinate catabolic process"/>
    <property type="evidence" value="ECO:0007669"/>
    <property type="project" value="TreeGrafter"/>
</dbReference>
<dbReference type="PANTHER" id="PTHR21272:SF3">
    <property type="entry name" value="CATABOLIC 3-DEHYDROQUINASE"/>
    <property type="match status" value="1"/>
</dbReference>
<dbReference type="AlphaFoldDB" id="A0A1P8K2A0"/>
<dbReference type="Proteomes" id="UP000186609">
    <property type="component" value="Chromosome"/>
</dbReference>
<comment type="catalytic activity">
    <reaction evidence="1 7">
        <text>3-dehydroquinate = 3-dehydroshikimate + H2O</text>
        <dbReference type="Rhea" id="RHEA:21096"/>
        <dbReference type="ChEBI" id="CHEBI:15377"/>
        <dbReference type="ChEBI" id="CHEBI:16630"/>
        <dbReference type="ChEBI" id="CHEBI:32364"/>
        <dbReference type="EC" id="4.2.1.10"/>
    </reaction>
</comment>
<dbReference type="NCBIfam" id="NF003805">
    <property type="entry name" value="PRK05395.1-2"/>
    <property type="match status" value="1"/>
</dbReference>
<organism evidence="11 12">
    <name type="scientific">Rhodoferax koreensis</name>
    <dbReference type="NCBI Taxonomy" id="1842727"/>
    <lineage>
        <taxon>Bacteria</taxon>
        <taxon>Pseudomonadati</taxon>
        <taxon>Pseudomonadota</taxon>
        <taxon>Betaproteobacteria</taxon>
        <taxon>Burkholderiales</taxon>
        <taxon>Comamonadaceae</taxon>
        <taxon>Rhodoferax</taxon>
    </lineage>
</organism>
<feature type="active site" description="Proton donor" evidence="7 8">
    <location>
        <position position="100"/>
    </location>
</feature>
<feature type="binding site" evidence="7 9">
    <location>
        <position position="74"/>
    </location>
    <ligand>
        <name>substrate</name>
    </ligand>
</feature>
<dbReference type="STRING" id="1842727.RD110_25070"/>
<comment type="function">
    <text evidence="7">Catalyzes a trans-dehydration via an enolate intermediate.</text>
</comment>
<keyword evidence="7" id="KW-0028">Amino-acid biosynthesis</keyword>
<evidence type="ECO:0000256" key="3">
    <source>
        <dbReference type="ARBA" id="ARBA00011037"/>
    </source>
</evidence>
<evidence type="ECO:0000256" key="8">
    <source>
        <dbReference type="PIRSR" id="PIRSR001399-1"/>
    </source>
</evidence>
<evidence type="ECO:0000256" key="6">
    <source>
        <dbReference type="ARBA" id="ARBA00023239"/>
    </source>
</evidence>
<evidence type="ECO:0000256" key="9">
    <source>
        <dbReference type="PIRSR" id="PIRSR001399-2"/>
    </source>
</evidence>
<evidence type="ECO:0000256" key="10">
    <source>
        <dbReference type="PIRSR" id="PIRSR001399-3"/>
    </source>
</evidence>
<dbReference type="PIRSF" id="PIRSF001399">
    <property type="entry name" value="DHquinase_II"/>
    <property type="match status" value="1"/>
</dbReference>
<dbReference type="HAMAP" id="MF_00169">
    <property type="entry name" value="AroQ"/>
    <property type="match status" value="1"/>
</dbReference>
<feature type="binding site" evidence="7 9">
    <location>
        <begin position="101"/>
        <end position="102"/>
    </location>
    <ligand>
        <name>substrate</name>
    </ligand>
</feature>
<dbReference type="GO" id="GO:0008652">
    <property type="term" value="P:amino acid biosynthetic process"/>
    <property type="evidence" value="ECO:0007669"/>
    <property type="project" value="UniProtKB-KW"/>
</dbReference>
<dbReference type="Pfam" id="PF01220">
    <property type="entry name" value="DHquinase_II"/>
    <property type="match status" value="1"/>
</dbReference>
<comment type="subunit">
    <text evidence="4 7">Homododecamer.</text>
</comment>
<keyword evidence="6 7" id="KW-0456">Lyase</keyword>
<name>A0A1P8K2A0_9BURK</name>
<dbReference type="UniPathway" id="UPA00053">
    <property type="reaction ID" value="UER00086"/>
</dbReference>
<dbReference type="SUPFAM" id="SSF52304">
    <property type="entry name" value="Type II 3-dehydroquinate dehydratase"/>
    <property type="match status" value="1"/>
</dbReference>
<dbReference type="InterPro" id="IPR001874">
    <property type="entry name" value="DHquinase_II"/>
</dbReference>
<comment type="pathway">
    <text evidence="2 7">Metabolic intermediate biosynthesis; chorismate biosynthesis; chorismate from D-erythrose 4-phosphate and phosphoenolpyruvate: step 3/7.</text>
</comment>
<evidence type="ECO:0000256" key="5">
    <source>
        <dbReference type="ARBA" id="ARBA00012060"/>
    </source>
</evidence>
<evidence type="ECO:0000313" key="12">
    <source>
        <dbReference type="Proteomes" id="UP000186609"/>
    </source>
</evidence>
<dbReference type="RefSeq" id="WP_076203283.1">
    <property type="nucleotide sequence ID" value="NZ_CP019236.1"/>
</dbReference>
<dbReference type="GO" id="GO:0009423">
    <property type="term" value="P:chorismate biosynthetic process"/>
    <property type="evidence" value="ECO:0007669"/>
    <property type="project" value="UniProtKB-UniRule"/>
</dbReference>
<proteinExistence type="inferred from homology"/>
<dbReference type="Gene3D" id="3.40.50.9100">
    <property type="entry name" value="Dehydroquinase, class II"/>
    <property type="match status" value="1"/>
</dbReference>
<dbReference type="NCBIfam" id="NF003807">
    <property type="entry name" value="PRK05395.1-4"/>
    <property type="match status" value="1"/>
</dbReference>
<dbReference type="KEGG" id="rhy:RD110_25070"/>
<dbReference type="NCBIfam" id="TIGR01088">
    <property type="entry name" value="aroQ"/>
    <property type="match status" value="1"/>
</dbReference>
<evidence type="ECO:0000256" key="1">
    <source>
        <dbReference type="ARBA" id="ARBA00001864"/>
    </source>
</evidence>
<dbReference type="GO" id="GO:0009073">
    <property type="term" value="P:aromatic amino acid family biosynthetic process"/>
    <property type="evidence" value="ECO:0007669"/>
    <property type="project" value="UniProtKB-KW"/>
</dbReference>
<accession>A0A1P8K2A0</accession>
<dbReference type="GO" id="GO:0003855">
    <property type="term" value="F:3-dehydroquinate dehydratase activity"/>
    <property type="evidence" value="ECO:0007669"/>
    <property type="project" value="UniProtKB-UniRule"/>
</dbReference>